<name>A0A815VTH2_9BILA</name>
<organism evidence="2 4">
    <name type="scientific">Didymodactylos carnosus</name>
    <dbReference type="NCBI Taxonomy" id="1234261"/>
    <lineage>
        <taxon>Eukaryota</taxon>
        <taxon>Metazoa</taxon>
        <taxon>Spiralia</taxon>
        <taxon>Gnathifera</taxon>
        <taxon>Rotifera</taxon>
        <taxon>Eurotatoria</taxon>
        <taxon>Bdelloidea</taxon>
        <taxon>Philodinida</taxon>
        <taxon>Philodinidae</taxon>
        <taxon>Didymodactylos</taxon>
    </lineage>
</organism>
<evidence type="ECO:0000313" key="3">
    <source>
        <dbReference type="EMBL" id="CAF4396967.1"/>
    </source>
</evidence>
<feature type="domain" description="Alpha-carbonic anhydrase" evidence="1">
    <location>
        <begin position="76"/>
        <end position="162"/>
    </location>
</feature>
<evidence type="ECO:0000313" key="2">
    <source>
        <dbReference type="EMBL" id="CAF1537052.1"/>
    </source>
</evidence>
<proteinExistence type="predicted"/>
<feature type="non-terminal residue" evidence="2">
    <location>
        <position position="1"/>
    </location>
</feature>
<dbReference type="SUPFAM" id="SSF51069">
    <property type="entry name" value="Carbonic anhydrase"/>
    <property type="match status" value="1"/>
</dbReference>
<dbReference type="AlphaFoldDB" id="A0A815VTH2"/>
<dbReference type="EMBL" id="CAJOBC010091031">
    <property type="protein sequence ID" value="CAF4396967.1"/>
    <property type="molecule type" value="Genomic_DNA"/>
</dbReference>
<dbReference type="PROSITE" id="PS00162">
    <property type="entry name" value="ALPHA_CA_1"/>
    <property type="match status" value="1"/>
</dbReference>
<keyword evidence="4" id="KW-1185">Reference proteome</keyword>
<dbReference type="InterPro" id="IPR001148">
    <property type="entry name" value="CA_dom"/>
</dbReference>
<dbReference type="InterPro" id="IPR018338">
    <property type="entry name" value="Carbonic_anhydrase_a-class_CS"/>
</dbReference>
<sequence length="167" mass="19042">LDINKATASGVNNRLLRESSAFDKVCEKGLLYKLRKKGVCAELVEWFEDYLLNRQITTVVDGKKSNPIRINCGIPQGSEHRINGKKFAGEVHFVHQNPLTNQSAVLCFFIVESEVEDTPWRIYVNKAITLNSTGYQTAFEGNLSALMYAHKNTFADFWRYDGRYVND</sequence>
<dbReference type="InterPro" id="IPR036398">
    <property type="entry name" value="CA_dom_sf"/>
</dbReference>
<reference evidence="2" key="1">
    <citation type="submission" date="2021-02" db="EMBL/GenBank/DDBJ databases">
        <authorList>
            <person name="Nowell W R."/>
        </authorList>
    </citation>
    <scope>NUCLEOTIDE SEQUENCE</scope>
</reference>
<protein>
    <recommendedName>
        <fullName evidence="1">Alpha-carbonic anhydrase domain-containing protein</fullName>
    </recommendedName>
</protein>
<comment type="caution">
    <text evidence="2">The sequence shown here is derived from an EMBL/GenBank/DDBJ whole genome shotgun (WGS) entry which is preliminary data.</text>
</comment>
<dbReference type="Proteomes" id="UP000681722">
    <property type="component" value="Unassembled WGS sequence"/>
</dbReference>
<dbReference type="Pfam" id="PF00194">
    <property type="entry name" value="Carb_anhydrase"/>
    <property type="match status" value="1"/>
</dbReference>
<evidence type="ECO:0000259" key="1">
    <source>
        <dbReference type="Pfam" id="PF00194"/>
    </source>
</evidence>
<dbReference type="EMBL" id="CAJNOQ010025421">
    <property type="protein sequence ID" value="CAF1537052.1"/>
    <property type="molecule type" value="Genomic_DNA"/>
</dbReference>
<dbReference type="GO" id="GO:0004089">
    <property type="term" value="F:carbonate dehydratase activity"/>
    <property type="evidence" value="ECO:0007669"/>
    <property type="project" value="InterPro"/>
</dbReference>
<dbReference type="Gene3D" id="3.10.200.10">
    <property type="entry name" value="Alpha carbonic anhydrase"/>
    <property type="match status" value="1"/>
</dbReference>
<accession>A0A815VTH2</accession>
<gene>
    <name evidence="2" type="ORF">GPM918_LOCUS38399</name>
    <name evidence="3" type="ORF">SRO942_LOCUS39221</name>
</gene>
<evidence type="ECO:0000313" key="4">
    <source>
        <dbReference type="Proteomes" id="UP000663829"/>
    </source>
</evidence>
<dbReference type="OrthoDB" id="429145at2759"/>
<dbReference type="GO" id="GO:0008270">
    <property type="term" value="F:zinc ion binding"/>
    <property type="evidence" value="ECO:0007669"/>
    <property type="project" value="InterPro"/>
</dbReference>
<dbReference type="Proteomes" id="UP000663829">
    <property type="component" value="Unassembled WGS sequence"/>
</dbReference>